<dbReference type="EMBL" id="JASPKZ010004949">
    <property type="protein sequence ID" value="KAJ9589347.1"/>
    <property type="molecule type" value="Genomic_DNA"/>
</dbReference>
<name>A0AAD8EH42_DIPPU</name>
<dbReference type="PANTHER" id="PTHR47537">
    <property type="entry name" value="CUBILIN"/>
    <property type="match status" value="1"/>
</dbReference>
<keyword evidence="2" id="KW-1185">Reference proteome</keyword>
<dbReference type="AlphaFoldDB" id="A0AAD8EH42"/>
<dbReference type="GO" id="GO:0005886">
    <property type="term" value="C:plasma membrane"/>
    <property type="evidence" value="ECO:0007669"/>
    <property type="project" value="TreeGrafter"/>
</dbReference>
<accession>A0AAD8EH42</accession>
<sequence length="172" mass="20204">MQGQKDEIVRLYFPSFRINRIESPIQLFDGDCGESLTLYDASWPDDSRIIKTFCDTFSRAMEKHDFVSTGNSLFVRFESKTGSYSGSSLYYWAHYDFFNNSRYGDRVPDTSCDEVFSSWRSPSGWFRSPLNTLVYKRSDPTEDVRCLYRFVTDKRLYARVILSIETINFKDL</sequence>
<reference evidence="1" key="1">
    <citation type="journal article" date="2023" name="IScience">
        <title>Live-bearing cockroach genome reveals convergent evolutionary mechanisms linked to viviparity in insects and beyond.</title>
        <authorList>
            <person name="Fouks B."/>
            <person name="Harrison M.C."/>
            <person name="Mikhailova A.A."/>
            <person name="Marchal E."/>
            <person name="English S."/>
            <person name="Carruthers M."/>
            <person name="Jennings E.C."/>
            <person name="Chiamaka E.L."/>
            <person name="Frigard R.A."/>
            <person name="Pippel M."/>
            <person name="Attardo G.M."/>
            <person name="Benoit J.B."/>
            <person name="Bornberg-Bauer E."/>
            <person name="Tobe S.S."/>
        </authorList>
    </citation>
    <scope>NUCLEOTIDE SEQUENCE</scope>
    <source>
        <strain evidence="1">Stay&amp;Tobe</strain>
    </source>
</reference>
<comment type="caution">
    <text evidence="1">The sequence shown here is derived from an EMBL/GenBank/DDBJ whole genome shotgun (WGS) entry which is preliminary data.</text>
</comment>
<dbReference type="InterPro" id="IPR053207">
    <property type="entry name" value="Non-NMDA_GluR_Accessory"/>
</dbReference>
<protein>
    <submittedName>
        <fullName evidence="1">Uncharacterized protein</fullName>
    </submittedName>
</protein>
<dbReference type="PANTHER" id="PTHR47537:SF1">
    <property type="entry name" value="CUB DOMAIN-CONTAINING PROTEIN"/>
    <property type="match status" value="1"/>
</dbReference>
<evidence type="ECO:0000313" key="2">
    <source>
        <dbReference type="Proteomes" id="UP001233999"/>
    </source>
</evidence>
<dbReference type="Gene3D" id="2.60.120.290">
    <property type="entry name" value="Spermadhesin, CUB domain"/>
    <property type="match status" value="1"/>
</dbReference>
<reference evidence="1" key="2">
    <citation type="submission" date="2023-05" db="EMBL/GenBank/DDBJ databases">
        <authorList>
            <person name="Fouks B."/>
        </authorList>
    </citation>
    <scope>NUCLEOTIDE SEQUENCE</scope>
    <source>
        <strain evidence="1">Stay&amp;Tobe</strain>
        <tissue evidence="1">Testes</tissue>
    </source>
</reference>
<dbReference type="SUPFAM" id="SSF49854">
    <property type="entry name" value="Spermadhesin, CUB domain"/>
    <property type="match status" value="1"/>
</dbReference>
<feature type="non-terminal residue" evidence="1">
    <location>
        <position position="172"/>
    </location>
</feature>
<gene>
    <name evidence="1" type="ORF">L9F63_017452</name>
</gene>
<dbReference type="InterPro" id="IPR035914">
    <property type="entry name" value="Sperma_CUB_dom_sf"/>
</dbReference>
<dbReference type="Proteomes" id="UP001233999">
    <property type="component" value="Unassembled WGS sequence"/>
</dbReference>
<proteinExistence type="predicted"/>
<organism evidence="1 2">
    <name type="scientific">Diploptera punctata</name>
    <name type="common">Pacific beetle cockroach</name>
    <dbReference type="NCBI Taxonomy" id="6984"/>
    <lineage>
        <taxon>Eukaryota</taxon>
        <taxon>Metazoa</taxon>
        <taxon>Ecdysozoa</taxon>
        <taxon>Arthropoda</taxon>
        <taxon>Hexapoda</taxon>
        <taxon>Insecta</taxon>
        <taxon>Pterygota</taxon>
        <taxon>Neoptera</taxon>
        <taxon>Polyneoptera</taxon>
        <taxon>Dictyoptera</taxon>
        <taxon>Blattodea</taxon>
        <taxon>Blaberoidea</taxon>
        <taxon>Blaberidae</taxon>
        <taxon>Diplopterinae</taxon>
        <taxon>Diploptera</taxon>
    </lineage>
</organism>
<evidence type="ECO:0000313" key="1">
    <source>
        <dbReference type="EMBL" id="KAJ9589347.1"/>
    </source>
</evidence>